<dbReference type="SUPFAM" id="SSF52540">
    <property type="entry name" value="P-loop containing nucleoside triphosphate hydrolases"/>
    <property type="match status" value="1"/>
</dbReference>
<dbReference type="InterPro" id="IPR011990">
    <property type="entry name" value="TPR-like_helical_dom_sf"/>
</dbReference>
<accession>A0A9P8LEP5</accession>
<feature type="compositionally biased region" description="Polar residues" evidence="1">
    <location>
        <begin position="7"/>
        <end position="26"/>
    </location>
</feature>
<evidence type="ECO:0008006" key="4">
    <source>
        <dbReference type="Google" id="ProtNLM"/>
    </source>
</evidence>
<dbReference type="PANTHER" id="PTHR46082">
    <property type="entry name" value="ATP/GTP-BINDING PROTEIN-RELATED"/>
    <property type="match status" value="1"/>
</dbReference>
<dbReference type="PANTHER" id="PTHR46082:SF6">
    <property type="entry name" value="AAA+ ATPASE DOMAIN-CONTAINING PROTEIN-RELATED"/>
    <property type="match status" value="1"/>
</dbReference>
<feature type="region of interest" description="Disordered" evidence="1">
    <location>
        <begin position="1"/>
        <end position="27"/>
    </location>
</feature>
<dbReference type="Pfam" id="PF13374">
    <property type="entry name" value="TPR_10"/>
    <property type="match status" value="2"/>
</dbReference>
<gene>
    <name evidence="2" type="ORF">GP486_002573</name>
</gene>
<dbReference type="SUPFAM" id="SSF48452">
    <property type="entry name" value="TPR-like"/>
    <property type="match status" value="1"/>
</dbReference>
<name>A0A9P8LEP5_9PEZI</name>
<keyword evidence="3" id="KW-1185">Reference proteome</keyword>
<comment type="caution">
    <text evidence="2">The sequence shown here is derived from an EMBL/GenBank/DDBJ whole genome shotgun (WGS) entry which is preliminary data.</text>
</comment>
<reference evidence="2" key="1">
    <citation type="submission" date="2021-03" db="EMBL/GenBank/DDBJ databases">
        <title>Comparative genomics and phylogenomic investigation of the class Geoglossomycetes provide insights into ecological specialization and systematics.</title>
        <authorList>
            <person name="Melie T."/>
            <person name="Pirro S."/>
            <person name="Miller A.N."/>
            <person name="Quandt A."/>
        </authorList>
    </citation>
    <scope>NUCLEOTIDE SEQUENCE</scope>
    <source>
        <strain evidence="2">CAQ_001_2017</strain>
    </source>
</reference>
<dbReference type="InterPro" id="IPR053137">
    <property type="entry name" value="NLR-like"/>
</dbReference>
<sequence length="666" mass="74924">MDLPAQPAQTQIYPEGSRSGNTQVHQEGSRFGATHITGGSVFQGNFVGLTINSTAAARLDYAGQFSHSLLEPVKAYVPRLLLRDKIRTQLCDAAADENTKILVVWGLGGAGKTQLVLDYVRQYRTDYKATFWIKAGRKESLERDFVHLYQTLFGLQMVVGKEAVSVDTAVMGVKSWFSSQRGPWLMVFDGADTIENEEASEYVDIKHFIPNMISLHVIVTCRSSTAKDMTRLDGVHVGEMEEAQAAELFYRYSRLQRDDRGVEDEIRAIVKELGHLALAVTLAATYVGRTPRLQSNIKAYLPEYRRRRHELLSRRSESLIHQYSESVLTTWETSYHAINDQCPEASILMTMLSFLSFDDVFPRLFSVDRQTESTGSTDNVAGITWRSIISPRQTVNIHKIEECFEMLQRYSFVQWKKDQQSYAMHKLVHAWGYDRLTGDEQRKFSLATFELVIEAIEGCGKAPEEKLRLVPHVMANFSALAGASDRSNGITEGTLDELERVGMFITNIGRWSEGCVIQEFVLNGRCRLFGEEHPDTISAMNNLASTLGDQGQLDEAAKMKKEVLEKRKRILGEEHPSTISAMNNLANTLGDQGQLGEGIALLEVAVQRMRRIHGDEHPHTKVAVSNLARLSAVRTHTRKVTAMNSKKNNGDSLYARIKGKFRRKVP</sequence>
<evidence type="ECO:0000256" key="1">
    <source>
        <dbReference type="SAM" id="MobiDB-lite"/>
    </source>
</evidence>
<organism evidence="2 3">
    <name type="scientific">Trichoglossum hirsutum</name>
    <dbReference type="NCBI Taxonomy" id="265104"/>
    <lineage>
        <taxon>Eukaryota</taxon>
        <taxon>Fungi</taxon>
        <taxon>Dikarya</taxon>
        <taxon>Ascomycota</taxon>
        <taxon>Pezizomycotina</taxon>
        <taxon>Geoglossomycetes</taxon>
        <taxon>Geoglossales</taxon>
        <taxon>Geoglossaceae</taxon>
        <taxon>Trichoglossum</taxon>
    </lineage>
</organism>
<protein>
    <recommendedName>
        <fullName evidence="4">NB-ARC domain-containing protein</fullName>
    </recommendedName>
</protein>
<dbReference type="InterPro" id="IPR027417">
    <property type="entry name" value="P-loop_NTPase"/>
</dbReference>
<evidence type="ECO:0000313" key="3">
    <source>
        <dbReference type="Proteomes" id="UP000750711"/>
    </source>
</evidence>
<dbReference type="Gene3D" id="1.25.40.10">
    <property type="entry name" value="Tetratricopeptide repeat domain"/>
    <property type="match status" value="1"/>
</dbReference>
<dbReference type="AlphaFoldDB" id="A0A9P8LEP5"/>
<dbReference type="Proteomes" id="UP000750711">
    <property type="component" value="Unassembled WGS sequence"/>
</dbReference>
<proteinExistence type="predicted"/>
<dbReference type="Gene3D" id="3.40.50.300">
    <property type="entry name" value="P-loop containing nucleotide triphosphate hydrolases"/>
    <property type="match status" value="1"/>
</dbReference>
<dbReference type="EMBL" id="JAGHQM010000294">
    <property type="protein sequence ID" value="KAH0562801.1"/>
    <property type="molecule type" value="Genomic_DNA"/>
</dbReference>
<evidence type="ECO:0000313" key="2">
    <source>
        <dbReference type="EMBL" id="KAH0562801.1"/>
    </source>
</evidence>